<dbReference type="InterPro" id="IPR037069">
    <property type="entry name" value="AcylCoA_DH/ox_N_sf"/>
</dbReference>
<organism evidence="7 8">
    <name type="scientific">Pseudonocardia ammonioxydans</name>
    <dbReference type="NCBI Taxonomy" id="260086"/>
    <lineage>
        <taxon>Bacteria</taxon>
        <taxon>Bacillati</taxon>
        <taxon>Actinomycetota</taxon>
        <taxon>Actinomycetes</taxon>
        <taxon>Pseudonocardiales</taxon>
        <taxon>Pseudonocardiaceae</taxon>
        <taxon>Pseudonocardia</taxon>
    </lineage>
</organism>
<accession>A0A1I5ADI8</accession>
<proteinExistence type="predicted"/>
<evidence type="ECO:0000313" key="8">
    <source>
        <dbReference type="Proteomes" id="UP000199614"/>
    </source>
</evidence>
<dbReference type="RefSeq" id="WP_093344663.1">
    <property type="nucleotide sequence ID" value="NZ_FOUY01000017.1"/>
</dbReference>
<reference evidence="7 8" key="1">
    <citation type="submission" date="2016-10" db="EMBL/GenBank/DDBJ databases">
        <authorList>
            <person name="de Groot N.N."/>
        </authorList>
    </citation>
    <scope>NUCLEOTIDE SEQUENCE [LARGE SCALE GENOMIC DNA]</scope>
    <source>
        <strain evidence="7 8">CGMCC 4.1877</strain>
    </source>
</reference>
<keyword evidence="8" id="KW-1185">Reference proteome</keyword>
<dbReference type="GO" id="GO:0003995">
    <property type="term" value="F:acyl-CoA dehydrogenase activity"/>
    <property type="evidence" value="ECO:0007669"/>
    <property type="project" value="TreeGrafter"/>
</dbReference>
<evidence type="ECO:0000259" key="6">
    <source>
        <dbReference type="Pfam" id="PF08028"/>
    </source>
</evidence>
<dbReference type="PIRSF" id="PIRSF016578">
    <property type="entry name" value="HsaA"/>
    <property type="match status" value="1"/>
</dbReference>
<dbReference type="CDD" id="cd00567">
    <property type="entry name" value="ACAD"/>
    <property type="match status" value="1"/>
</dbReference>
<dbReference type="Pfam" id="PF02771">
    <property type="entry name" value="Acyl-CoA_dh_N"/>
    <property type="match status" value="1"/>
</dbReference>
<dbReference type="PANTHER" id="PTHR43884:SF25">
    <property type="entry name" value="ACYL-COA DEHYDROGENASE YDBM-RELATED"/>
    <property type="match status" value="1"/>
</dbReference>
<dbReference type="InterPro" id="IPR046373">
    <property type="entry name" value="Acyl-CoA_Oxase/DH_mid-dom_sf"/>
</dbReference>
<feature type="compositionally biased region" description="Low complexity" evidence="3">
    <location>
        <begin position="1"/>
        <end position="26"/>
    </location>
</feature>
<dbReference type="SUPFAM" id="SSF56645">
    <property type="entry name" value="Acyl-CoA dehydrogenase NM domain-like"/>
    <property type="match status" value="1"/>
</dbReference>
<dbReference type="EMBL" id="FOUY01000017">
    <property type="protein sequence ID" value="SFN60462.1"/>
    <property type="molecule type" value="Genomic_DNA"/>
</dbReference>
<evidence type="ECO:0000256" key="2">
    <source>
        <dbReference type="ARBA" id="ARBA00023002"/>
    </source>
</evidence>
<feature type="domain" description="Acyl-CoA oxidase/dehydrogenase middle" evidence="4">
    <location>
        <begin position="143"/>
        <end position="231"/>
    </location>
</feature>
<dbReference type="OrthoDB" id="2986495at2"/>
<dbReference type="Pfam" id="PF02770">
    <property type="entry name" value="Acyl-CoA_dh_M"/>
    <property type="match status" value="1"/>
</dbReference>
<evidence type="ECO:0000313" key="7">
    <source>
        <dbReference type="EMBL" id="SFN60462.1"/>
    </source>
</evidence>
<dbReference type="Pfam" id="PF08028">
    <property type="entry name" value="Acyl-CoA_dh_2"/>
    <property type="match status" value="1"/>
</dbReference>
<dbReference type="InterPro" id="IPR013786">
    <property type="entry name" value="AcylCoA_DH/ox_N"/>
</dbReference>
<dbReference type="InterPro" id="IPR006091">
    <property type="entry name" value="Acyl-CoA_Oxase/DH_mid-dom"/>
</dbReference>
<dbReference type="Proteomes" id="UP000199614">
    <property type="component" value="Unassembled WGS sequence"/>
</dbReference>
<keyword evidence="1" id="KW-0285">Flavoprotein</keyword>
<dbReference type="AlphaFoldDB" id="A0A1I5ADI8"/>
<protein>
    <submittedName>
        <fullName evidence="7">Acyl-CoA dehydrogenase</fullName>
    </submittedName>
</protein>
<evidence type="ECO:0000259" key="5">
    <source>
        <dbReference type="Pfam" id="PF02771"/>
    </source>
</evidence>
<dbReference type="InterPro" id="IPR009100">
    <property type="entry name" value="AcylCoA_DH/oxidase_NM_dom_sf"/>
</dbReference>
<evidence type="ECO:0000256" key="1">
    <source>
        <dbReference type="ARBA" id="ARBA00022630"/>
    </source>
</evidence>
<dbReference type="STRING" id="260086.SAMN05216207_1017106"/>
<dbReference type="InterPro" id="IPR036250">
    <property type="entry name" value="AcylCo_DH-like_C"/>
</dbReference>
<dbReference type="Gene3D" id="2.40.110.10">
    <property type="entry name" value="Butyryl-CoA Dehydrogenase, subunit A, domain 2"/>
    <property type="match status" value="1"/>
</dbReference>
<feature type="region of interest" description="Disordered" evidence="3">
    <location>
        <begin position="1"/>
        <end position="27"/>
    </location>
</feature>
<sequence>MTTTSTDPRTAPAAPGTTDPITTGPITDDDVRELAARIGRAAAPFDAGHDRDATFVTEAYAEMAAHGYLRLAVPVELGGLGATLRQVVIAEEELGSHSGSSALAAAMHLYLTAVQCWRRRRGAADAEGALRRVAGEGLVMATSGGSDWVCPTTTAVEVEGGFRIDGRKVFCTQAPVGTVISTSAVLGPPGPDAEVLHMSVPLSARGVRMVETWDTLGMRGTASHDLVLDGVFVPADKIMGRRPYGVLAGPLMVAAIHFAPVAAAAYLGVARGACDEAVRMTVRRGQPSPAAVRRIGEMRARLRVARWAVLSAVDEIGDPVPDEATLATVMTAKRHAVTEARAVVDTALEVVGGPAFFRSSPLERAYRDVRGGPFHPLTPEATLELLGTRALARS</sequence>
<name>A0A1I5ADI8_PSUAM</name>
<dbReference type="Gene3D" id="1.20.140.10">
    <property type="entry name" value="Butyryl-CoA Dehydrogenase, subunit A, domain 3"/>
    <property type="match status" value="1"/>
</dbReference>
<feature type="domain" description="Acyl-CoA dehydrogenase/oxidase N-terminal" evidence="5">
    <location>
        <begin position="39"/>
        <end position="112"/>
    </location>
</feature>
<feature type="domain" description="Acyl-CoA dehydrogenase C-terminal" evidence="6">
    <location>
        <begin position="262"/>
        <end position="375"/>
    </location>
</feature>
<dbReference type="PANTHER" id="PTHR43884">
    <property type="entry name" value="ACYL-COA DEHYDROGENASE"/>
    <property type="match status" value="1"/>
</dbReference>
<dbReference type="SUPFAM" id="SSF47203">
    <property type="entry name" value="Acyl-CoA dehydrogenase C-terminal domain-like"/>
    <property type="match status" value="1"/>
</dbReference>
<evidence type="ECO:0000256" key="3">
    <source>
        <dbReference type="SAM" id="MobiDB-lite"/>
    </source>
</evidence>
<dbReference type="GO" id="GO:0050660">
    <property type="term" value="F:flavin adenine dinucleotide binding"/>
    <property type="evidence" value="ECO:0007669"/>
    <property type="project" value="InterPro"/>
</dbReference>
<gene>
    <name evidence="7" type="ORF">SAMN05216207_1017106</name>
</gene>
<dbReference type="Gene3D" id="1.10.540.10">
    <property type="entry name" value="Acyl-CoA dehydrogenase/oxidase, N-terminal domain"/>
    <property type="match status" value="1"/>
</dbReference>
<dbReference type="InterPro" id="IPR013107">
    <property type="entry name" value="Acyl-CoA_DH_C"/>
</dbReference>
<evidence type="ECO:0000259" key="4">
    <source>
        <dbReference type="Pfam" id="PF02770"/>
    </source>
</evidence>
<keyword evidence="2" id="KW-0560">Oxidoreductase</keyword>